<accession>A0A8F3CIM0</accession>
<organismHost>
    <name type="scientific">Homo sapiens</name>
    <name type="common">Human</name>
    <dbReference type="NCBI Taxonomy" id="9606"/>
</organismHost>
<evidence type="ECO:0000313" key="2">
    <source>
        <dbReference type="EMBL" id="QWY26509.1"/>
    </source>
</evidence>
<reference evidence="2" key="2">
    <citation type="submission" date="2021-04" db="EMBL/GenBank/DDBJ databases">
        <authorList>
            <person name="Chen X."/>
            <person name="Shi M."/>
            <person name="Wu W."/>
        </authorList>
    </citation>
    <scope>NUCLEOTIDE SEQUENCE</scope>
    <source>
        <strain evidence="2">Cxx16</strain>
    </source>
</reference>
<dbReference type="InterPro" id="IPR002006">
    <property type="entry name" value="Hepatitis_core"/>
</dbReference>
<dbReference type="GO" id="GO:0005198">
    <property type="term" value="F:structural molecule activity"/>
    <property type="evidence" value="ECO:0007669"/>
    <property type="project" value="InterPro"/>
</dbReference>
<feature type="compositionally biased region" description="Basic residues" evidence="1">
    <location>
        <begin position="152"/>
        <end position="176"/>
    </location>
</feature>
<reference evidence="2" key="1">
    <citation type="journal article" date="2021" name="Viruses">
        <title>Discovery and Characterization of Actively Replicating DNA and Retro-Transcribing Viruses in Lower Vertebrate Hosts Based on RNA Sequencing.</title>
        <authorList>
            <person name="Chen X.X."/>
            <person name="Wu W.C."/>
            <person name="Shi M."/>
        </authorList>
    </citation>
    <scope>NUCLEOTIDE SEQUENCE</scope>
    <source>
        <strain evidence="2">Cxx16</strain>
    </source>
</reference>
<organismHost>
    <name type="scientific">Pan troglodytes</name>
    <name type="common">Chimpanzee</name>
    <dbReference type="NCBI Taxonomy" id="9598"/>
</organismHost>
<protein>
    <submittedName>
        <fullName evidence="2">Core protein</fullName>
    </submittedName>
</protein>
<dbReference type="EMBL" id="MZ244221">
    <property type="protein sequence ID" value="QWY26509.1"/>
    <property type="molecule type" value="mRNA"/>
</dbReference>
<feature type="region of interest" description="Disordered" evidence="1">
    <location>
        <begin position="150"/>
        <end position="176"/>
    </location>
</feature>
<evidence type="ECO:0000256" key="1">
    <source>
        <dbReference type="SAM" id="MobiDB-lite"/>
    </source>
</evidence>
<sequence>MARIDPYLEFGIDEPTINLLPVDYIMQATTLAALLKTQFEDQLDSAQHYSPHHTALRQLVRCYQHAEEFTTWVLAHAMDQETKDGVRAKIQPEYNRLVRAIWYHWGCLNYGQQTMKDFIISWVTWHNTPAIYRPPNAPILTLVGTAPNYFGRRGRSPAPTRRRSKSKSRSPSPRRK</sequence>
<dbReference type="Gene3D" id="1.10.4090.10">
    <property type="entry name" value="Viral capsid, core domain supefamily, Hepatitis B virus"/>
    <property type="match status" value="1"/>
</dbReference>
<organism evidence="2">
    <name type="scientific">Hepatitis B virus</name>
    <name type="common">HBV</name>
    <dbReference type="NCBI Taxonomy" id="10407"/>
    <lineage>
        <taxon>Viruses</taxon>
        <taxon>Riboviria</taxon>
        <taxon>Pararnavirae</taxon>
        <taxon>Artverviricota</taxon>
        <taxon>Revtraviricetes</taxon>
        <taxon>Blubervirales</taxon>
        <taxon>Hepadnaviridae</taxon>
        <taxon>Orthohepadnavirus</taxon>
        <taxon>Orthohepadnavirus hominoidei</taxon>
    </lineage>
</organism>
<dbReference type="InterPro" id="IPR036459">
    <property type="entry name" value="Viral_capsid_core_dom_sf_HBV"/>
</dbReference>
<name>A0A8F3CIM0_HBV</name>
<proteinExistence type="evidence at transcript level"/>
<dbReference type="Pfam" id="PF00906">
    <property type="entry name" value="Hepatitis_core"/>
    <property type="match status" value="1"/>
</dbReference>
<dbReference type="SUPFAM" id="SSF47852">
    <property type="entry name" value="Hepatitis B viral capsid (hbcag)"/>
    <property type="match status" value="1"/>
</dbReference>